<gene>
    <name evidence="1" type="ORF">SNE25_10725</name>
</gene>
<dbReference type="EMBL" id="CP139558">
    <property type="protein sequence ID" value="WPU95992.1"/>
    <property type="molecule type" value="Genomic_DNA"/>
</dbReference>
<evidence type="ECO:0008006" key="3">
    <source>
        <dbReference type="Google" id="ProtNLM"/>
    </source>
</evidence>
<sequence length="380" mass="43978">MVYCVPLMFVLMGRFSKRLQLFGISWLFVFLFFPMALKAQKTAPPIALNNERLPVQPREFYIAAVIDERADRGAVAWLLPTSGTVSTTPLYRLDLKDGAQATVMQFVNYSIPPNKTLRPVIIRIKKLKLTESLQADGRVEGKMEALLSFDLKRVYDSNHLIDYRTTSTYYRTTAQQYDTEPLFRNVLQAGLVYFNTWINREANTNIKLAKGVKVTFSDYTEQPEGDTIYYSVQRPLRWDDFKAAPIGEKYEASVLPSIGYNERVEIVNGIINVNLAIKTFLPKSTAWVRSGGNNTYSLNHEQRHFDIVKIIAERFKQKIRSEKLPVDNYDGYINVYYLEAFHEMNVMQDEYDNETSHGINQMAQQQWNEKIDKELGRFKP</sequence>
<accession>A0ABZ0TU38</accession>
<dbReference type="RefSeq" id="WP_321565095.1">
    <property type="nucleotide sequence ID" value="NZ_CP139558.1"/>
</dbReference>
<evidence type="ECO:0000313" key="2">
    <source>
        <dbReference type="Proteomes" id="UP001324380"/>
    </source>
</evidence>
<keyword evidence="2" id="KW-1185">Reference proteome</keyword>
<proteinExistence type="predicted"/>
<evidence type="ECO:0000313" key="1">
    <source>
        <dbReference type="EMBL" id="WPU95992.1"/>
    </source>
</evidence>
<name>A0ABZ0TU38_9SPHI</name>
<organism evidence="1 2">
    <name type="scientific">Mucilaginibacter sabulilitoris</name>
    <dbReference type="NCBI Taxonomy" id="1173583"/>
    <lineage>
        <taxon>Bacteria</taxon>
        <taxon>Pseudomonadati</taxon>
        <taxon>Bacteroidota</taxon>
        <taxon>Sphingobacteriia</taxon>
        <taxon>Sphingobacteriales</taxon>
        <taxon>Sphingobacteriaceae</taxon>
        <taxon>Mucilaginibacter</taxon>
    </lineage>
</organism>
<protein>
    <recommendedName>
        <fullName evidence="3">DUF922 domain-containing protein</fullName>
    </recommendedName>
</protein>
<dbReference type="Proteomes" id="UP001324380">
    <property type="component" value="Chromosome"/>
</dbReference>
<reference evidence="1 2" key="1">
    <citation type="submission" date="2023-11" db="EMBL/GenBank/DDBJ databases">
        <title>Analysis of the Genomes of Mucilaginibacter gossypii cycad 4 and M. sabulilitoris SNA2: microbes with the potential for plant growth promotion.</title>
        <authorList>
            <person name="Hirsch A.M."/>
            <person name="Humm E."/>
            <person name="Rubbi M."/>
            <person name="Del Vecchio G."/>
            <person name="Ha S.M."/>
            <person name="Pellegrini M."/>
            <person name="Gunsalus R.P."/>
        </authorList>
    </citation>
    <scope>NUCLEOTIDE SEQUENCE [LARGE SCALE GENOMIC DNA]</scope>
    <source>
        <strain evidence="1 2">SNA2</strain>
    </source>
</reference>